<keyword evidence="7" id="KW-1185">Reference proteome</keyword>
<dbReference type="Gene3D" id="2.180.10.10">
    <property type="entry name" value="RHS repeat-associated core"/>
    <property type="match status" value="2"/>
</dbReference>
<feature type="transmembrane region" description="Helical" evidence="2">
    <location>
        <begin position="1362"/>
        <end position="1385"/>
    </location>
</feature>
<evidence type="ECO:0000313" key="7">
    <source>
        <dbReference type="Proteomes" id="UP000224871"/>
    </source>
</evidence>
<feature type="transmembrane region" description="Helical" evidence="2">
    <location>
        <begin position="1392"/>
        <end position="1415"/>
    </location>
</feature>
<sequence length="1684" mass="189420">MSNDFFSNAHNFQSAATGRVDPRTGLFNYLMPVAHIVGNNAHGPEQAISLSYSPLNNEDIGFGIGFVHAFTQYDTTKRLLMLSTGERYKVYETDDKVFLKQYKQNTVRVEKDTTQNIYRVIHKSGMVEILTGPEDVFDFKVTKQIINPLGYTLKLNWNYDLGPVPRLISITDQEQALLQIHYEPDDYTRITVWPTRSESYDIQFFFENNYVTRVENNADSAILKWEMEYDGSSNFLTKVSSPTGSIDQVNYDPDGHQFPEGANLPAIPYVDRYIQSSGHGADIVQTYQYTNTNFLGYGGEGDWNSDDDYLYSVLSNYEYGSTESHEDGSTLRTITRRYNNYHLLTSETTQQGSCKRIHKTDYYAQFGTAFEDQPPQFQHPKSATSSFNDTDIGETVQTQFDAAGNLTMQITADGTRTDWEYYPAEGEKGACPASPHGFVHFIKSKTVTPGHSFPEGAYDDAPVHKVVYQYAELETLPGTPSAHAVADVYQAWYSADQLLHEIRKHYVNDVTSPEHGYVHRIDEIVYPRQDTAQFSEGTVWKTSQTISYTVQNETLIKSVTWTGHDQLNITTQHKKSRFSGKLWHETDAHGNTSSYHYDSLGRILKHISNVKTQYTQEINYAYEIEKQGMMTTTQTDVWGNQSRTRLDGLGHAYQKEILEKGKESEGWRLVSEIERDSWGRVISQTHHDWLPMSDDPENVTKMSVSQHIEYDNWGHAYRVIQDSGESIQQDYDPITRTLKKTIYAKGLNFSSSIVKYDKRHHPVTITHYDSQGKQYSQQANHYDGLGRLRASIDELGQKTEYTYDTFSRVKSIKQSDGTVVRKSYAPFSTGSLLTQIAVDSHVLGTRNFDSLHRNTTTTIGGRNYLATYQGIAPFPDTITGPSGQTVKHQYEPLLGNVLTKVDAGEIQQDFEYDAKTGAMTQSSASHVATRGFNYTASGQLQEETFRFDDINTDTERKTEYTYSPVGKMTGYRDITGKTRSMSFDKYGRSSAISDPDIRIDLNYDAASRVNSWNVHDRKNNKKVTTALQFDDFGREINRQIQTETDTLTLKQDYNVKGQVITRTTQSHQAGILRQESYTYDPARNWLTDYHCSGVECPRDAYGFPIARQSFTYDILGNIQTCITTHADGSSDTAMFTYSSVDPCQLSRITHTHPGYPPTISLMYDKAGHLLQDESSRHLAYDTLGRLKSVHSNGAASHYTYDAGNRLVLQQTGSDKTHELYYIGKARVAEIQREGNVITRLLSSQGEMVATVIGEEAHLLGVDGHSSVLVSNKSDGTQTRYRYSPYGQQAEEEHNADLPAYNGERYDPIGGGYHLGNGYRAYNPVLMRFNAPDSWSPFGAGGINSYAYCLGDPINRTDPSGHISIGSIFGLIFGAIGIVVGVIAAIPTGGLSLGVIAGVATATIGIASDATSLASISTANSDPHTSAVLGWVSLGLGLLSMSGSAFSIARGIQKSLTRARAAFSEGLSGRQGGSAEVRDALYGSGTRRNDPYIVSSFHHLRNMPRIGVNLREVESPIGSGTHTLEHHIFGAPDHEINMVENQFRFERVAGENTLRVNNRVDLYGGFSRHVDITADIYENLYLKFIRRDTVNALGNNPISEISFNRIFLDLHLDTVSNITQDDMNIIRTRWSRFNFNKTFKEWSLLYLENRYRRDYGTILNLSRNIGEDDIHQLFNFVMDPTYQFM</sequence>
<name>A0A1N6MXM1_9GAMM</name>
<dbReference type="InterPro" id="IPR050708">
    <property type="entry name" value="T6SS_VgrG/RHS"/>
</dbReference>
<dbReference type="OrthoDB" id="5862074at2"/>
<keyword evidence="2" id="KW-0812">Transmembrane</keyword>
<evidence type="ECO:0000256" key="1">
    <source>
        <dbReference type="ARBA" id="ARBA00022737"/>
    </source>
</evidence>
<dbReference type="InterPro" id="IPR006530">
    <property type="entry name" value="YD"/>
</dbReference>
<gene>
    <name evidence="5" type="primary">xnp</name>
    <name evidence="4" type="ORF">Xinn_03634</name>
    <name evidence="5" type="ORF">XIS1_40004</name>
</gene>
<evidence type="ECO:0000313" key="6">
    <source>
        <dbReference type="Proteomes" id="UP000196435"/>
    </source>
</evidence>
<evidence type="ECO:0000313" key="4">
    <source>
        <dbReference type="EMBL" id="PHM29998.1"/>
    </source>
</evidence>
<dbReference type="EMBL" id="FTLG01000181">
    <property type="protein sequence ID" value="SIP73590.1"/>
    <property type="molecule type" value="Genomic_DNA"/>
</dbReference>
<dbReference type="NCBIfam" id="TIGR01643">
    <property type="entry name" value="YD_repeat_2x"/>
    <property type="match status" value="1"/>
</dbReference>
<organism evidence="5 6">
    <name type="scientific">Xenorhabdus innexi</name>
    <dbReference type="NCBI Taxonomy" id="290109"/>
    <lineage>
        <taxon>Bacteria</taxon>
        <taxon>Pseudomonadati</taxon>
        <taxon>Pseudomonadota</taxon>
        <taxon>Gammaproteobacteria</taxon>
        <taxon>Enterobacterales</taxon>
        <taxon>Morganellaceae</taxon>
        <taxon>Xenorhabdus</taxon>
    </lineage>
</organism>
<evidence type="ECO:0000313" key="5">
    <source>
        <dbReference type="EMBL" id="SIP73590.1"/>
    </source>
</evidence>
<dbReference type="PANTHER" id="PTHR32305">
    <property type="match status" value="1"/>
</dbReference>
<accession>A0A1N6MXM1</accession>
<feature type="transmembrane region" description="Helical" evidence="2">
    <location>
        <begin position="1427"/>
        <end position="1448"/>
    </location>
</feature>
<keyword evidence="2" id="KW-1133">Transmembrane helix</keyword>
<dbReference type="RefSeq" id="WP_086952912.1">
    <property type="nucleotide sequence ID" value="NZ_CAWNQC010000278.1"/>
</dbReference>
<evidence type="ECO:0000256" key="2">
    <source>
        <dbReference type="SAM" id="Phobius"/>
    </source>
</evidence>
<protein>
    <submittedName>
        <fullName evidence="5">Putative Nematicidal protein 2</fullName>
    </submittedName>
    <submittedName>
        <fullName evidence="4">RHS repeat-associated core domain-containing protein</fullName>
    </submittedName>
</protein>
<reference evidence="5" key="2">
    <citation type="submission" date="2016-12" db="EMBL/GenBank/DDBJ databases">
        <authorList>
            <person name="Song W.-J."/>
            <person name="Kurnit D.M."/>
        </authorList>
    </citation>
    <scope>NUCLEOTIDE SEQUENCE [LARGE SCALE GENOMIC DNA]</scope>
    <source>
        <strain evidence="5">HGB1681</strain>
    </source>
</reference>
<keyword evidence="1" id="KW-0677">Repeat</keyword>
<dbReference type="InterPro" id="IPR056823">
    <property type="entry name" value="TEN-like_YD-shell"/>
</dbReference>
<dbReference type="NCBIfam" id="TIGR03696">
    <property type="entry name" value="Rhs_assc_core"/>
    <property type="match status" value="1"/>
</dbReference>
<reference evidence="4 7" key="3">
    <citation type="journal article" date="2017" name="Nat. Microbiol.">
        <title>Natural product diversity associated with the nematode symbionts Photorhabdus and Xenorhabdus.</title>
        <authorList>
            <person name="Tobias N.J."/>
            <person name="Wolff H."/>
            <person name="Djahanschiri B."/>
            <person name="Grundmann F."/>
            <person name="Kronenwerth M."/>
            <person name="Shi Y.M."/>
            <person name="Simonyi S."/>
            <person name="Grun P."/>
            <person name="Shapiro-Ilan D."/>
            <person name="Pidot S.J."/>
            <person name="Stinear T.P."/>
            <person name="Ebersberger I."/>
            <person name="Bode H.B."/>
        </authorList>
    </citation>
    <scope>NUCLEOTIDE SEQUENCE [LARGE SCALE GENOMIC DNA]</scope>
    <source>
        <strain evidence="4 7">DSM 16336</strain>
    </source>
</reference>
<keyword evidence="2" id="KW-0472">Membrane</keyword>
<dbReference type="EMBL" id="NIBU01000077">
    <property type="protein sequence ID" value="PHM29998.1"/>
    <property type="molecule type" value="Genomic_DNA"/>
</dbReference>
<dbReference type="InterPro" id="IPR022385">
    <property type="entry name" value="Rhs_assc_core"/>
</dbReference>
<dbReference type="Pfam" id="PF25023">
    <property type="entry name" value="TEN_YD-shell"/>
    <property type="match status" value="1"/>
</dbReference>
<dbReference type="Proteomes" id="UP000224871">
    <property type="component" value="Unassembled WGS sequence"/>
</dbReference>
<feature type="domain" description="Teneurin-like YD-shell" evidence="3">
    <location>
        <begin position="542"/>
        <end position="1332"/>
    </location>
</feature>
<reference evidence="6" key="1">
    <citation type="submission" date="2016-12" db="EMBL/GenBank/DDBJ databases">
        <authorList>
            <person name="Gaudriault S."/>
        </authorList>
    </citation>
    <scope>NUCLEOTIDE SEQUENCE [LARGE SCALE GENOMIC DNA]</scope>
    <source>
        <strain evidence="6">HGB1681 (deposited as PTA-6826 in the American Type Culture Collection)</strain>
    </source>
</reference>
<evidence type="ECO:0000259" key="3">
    <source>
        <dbReference type="Pfam" id="PF25023"/>
    </source>
</evidence>
<dbReference type="PANTHER" id="PTHR32305:SF15">
    <property type="entry name" value="PROTEIN RHSA-RELATED"/>
    <property type="match status" value="1"/>
</dbReference>
<proteinExistence type="predicted"/>
<dbReference type="SUPFAM" id="SSF56399">
    <property type="entry name" value="ADP-ribosylation"/>
    <property type="match status" value="1"/>
</dbReference>
<dbReference type="Proteomes" id="UP000196435">
    <property type="component" value="Unassembled WGS sequence"/>
</dbReference>